<keyword evidence="9" id="KW-1185">Reference proteome</keyword>
<dbReference type="SUPFAM" id="SSF50129">
    <property type="entry name" value="GroES-like"/>
    <property type="match status" value="1"/>
</dbReference>
<keyword evidence="4 6" id="KW-0862">Zinc</keyword>
<dbReference type="InterPro" id="IPR013154">
    <property type="entry name" value="ADH-like_N"/>
</dbReference>
<dbReference type="GO" id="GO:0016616">
    <property type="term" value="F:oxidoreductase activity, acting on the CH-OH group of donors, NAD or NADP as acceptor"/>
    <property type="evidence" value="ECO:0007669"/>
    <property type="project" value="UniProtKB-ARBA"/>
</dbReference>
<dbReference type="Gene3D" id="3.90.180.10">
    <property type="entry name" value="Medium-chain alcohol dehydrogenases, catalytic domain"/>
    <property type="match status" value="1"/>
</dbReference>
<evidence type="ECO:0000256" key="2">
    <source>
        <dbReference type="ARBA" id="ARBA00008072"/>
    </source>
</evidence>
<accession>A0ABD5RTE1</accession>
<evidence type="ECO:0000256" key="4">
    <source>
        <dbReference type="ARBA" id="ARBA00022833"/>
    </source>
</evidence>
<comment type="caution">
    <text evidence="8">The sequence shown here is derived from an EMBL/GenBank/DDBJ whole genome shotgun (WGS) entry which is preliminary data.</text>
</comment>
<feature type="domain" description="Enoyl reductase (ER)" evidence="7">
    <location>
        <begin position="8"/>
        <end position="352"/>
    </location>
</feature>
<dbReference type="PANTHER" id="PTHR43161">
    <property type="entry name" value="SORBITOL DEHYDROGENASE"/>
    <property type="match status" value="1"/>
</dbReference>
<dbReference type="GO" id="GO:0043168">
    <property type="term" value="F:anion binding"/>
    <property type="evidence" value="ECO:0007669"/>
    <property type="project" value="UniProtKB-ARBA"/>
</dbReference>
<dbReference type="InterPro" id="IPR013149">
    <property type="entry name" value="ADH-like_C"/>
</dbReference>
<evidence type="ECO:0000313" key="9">
    <source>
        <dbReference type="Proteomes" id="UP001596099"/>
    </source>
</evidence>
<evidence type="ECO:0000256" key="3">
    <source>
        <dbReference type="ARBA" id="ARBA00022723"/>
    </source>
</evidence>
<name>A0ABD5RTE1_9EURY</name>
<evidence type="ECO:0000313" key="8">
    <source>
        <dbReference type="EMBL" id="MFC5973589.1"/>
    </source>
</evidence>
<dbReference type="GO" id="GO:0046872">
    <property type="term" value="F:metal ion binding"/>
    <property type="evidence" value="ECO:0007669"/>
    <property type="project" value="UniProtKB-KW"/>
</dbReference>
<dbReference type="PROSITE" id="PS00059">
    <property type="entry name" value="ADH_ZINC"/>
    <property type="match status" value="1"/>
</dbReference>
<dbReference type="RefSeq" id="WP_247420628.1">
    <property type="nucleotide sequence ID" value="NZ_JALLGW010000003.1"/>
</dbReference>
<keyword evidence="3 6" id="KW-0479">Metal-binding</keyword>
<gene>
    <name evidence="8" type="ORF">ACFPYI_19850</name>
</gene>
<dbReference type="GO" id="GO:0044281">
    <property type="term" value="P:small molecule metabolic process"/>
    <property type="evidence" value="ECO:0007669"/>
    <property type="project" value="UniProtKB-ARBA"/>
</dbReference>
<dbReference type="InterPro" id="IPR036291">
    <property type="entry name" value="NAD(P)-bd_dom_sf"/>
</dbReference>
<keyword evidence="5" id="KW-0560">Oxidoreductase</keyword>
<evidence type="ECO:0000259" key="7">
    <source>
        <dbReference type="SMART" id="SM00829"/>
    </source>
</evidence>
<dbReference type="InterPro" id="IPR002328">
    <property type="entry name" value="ADH_Zn_CS"/>
</dbReference>
<dbReference type="EMBL" id="JBHSQH010000002">
    <property type="protein sequence ID" value="MFC5973589.1"/>
    <property type="molecule type" value="Genomic_DNA"/>
</dbReference>
<protein>
    <submittedName>
        <fullName evidence="8">2,3-butanediol dehydrogenase</fullName>
    </submittedName>
</protein>
<dbReference type="PANTHER" id="PTHR43161:SF23">
    <property type="entry name" value="(R,R)-BUTANEDIOL DEHYDROGENASE-RELATED"/>
    <property type="match status" value="1"/>
</dbReference>
<comment type="cofactor">
    <cofactor evidence="1 6">
        <name>Zn(2+)</name>
        <dbReference type="ChEBI" id="CHEBI:29105"/>
    </cofactor>
</comment>
<dbReference type="InterPro" id="IPR011032">
    <property type="entry name" value="GroES-like_sf"/>
</dbReference>
<sequence>MRAARYYGPQDVRVEEVEPQSLGPNQVRVEVAACGICGSDLHEYAAGPITIPDSPHPVTGESLPITIGHEFAGTVTEGGDGAEVSTGTEVAVNPIVWCGDCRYCAEGNYHLCASGGFVGLSGGGGGFAENVVVSADQVVPLPEAVPVEVAALAEPFTVGVHAVERSGLGLGDSVAVFGSGPIGLAVVQAAAATGADPVYVSEPNPHRRELAEECGADEVLDPTATDPVEYLTERTDGGVDVTFEVAGVEPSLNQALTSTRSGGTTTIVSLFEEAVSIEPIHLVTAERTVVGTAAFHGGPRSAEEFGVTLEKFASGAFDPEPLITSRIDLGDVVDEGFERLLDEESDAVKVLVEP</sequence>
<dbReference type="SMART" id="SM00829">
    <property type="entry name" value="PKS_ER"/>
    <property type="match status" value="1"/>
</dbReference>
<dbReference type="InterPro" id="IPR020843">
    <property type="entry name" value="ER"/>
</dbReference>
<evidence type="ECO:0000256" key="5">
    <source>
        <dbReference type="ARBA" id="ARBA00023002"/>
    </source>
</evidence>
<dbReference type="Pfam" id="PF08240">
    <property type="entry name" value="ADH_N"/>
    <property type="match status" value="1"/>
</dbReference>
<dbReference type="Pfam" id="PF00107">
    <property type="entry name" value="ADH_zinc_N"/>
    <property type="match status" value="1"/>
</dbReference>
<dbReference type="SUPFAM" id="SSF51735">
    <property type="entry name" value="NAD(P)-binding Rossmann-fold domains"/>
    <property type="match status" value="1"/>
</dbReference>
<evidence type="ECO:0000256" key="6">
    <source>
        <dbReference type="RuleBase" id="RU361277"/>
    </source>
</evidence>
<dbReference type="GO" id="GO:0030554">
    <property type="term" value="F:adenyl nucleotide binding"/>
    <property type="evidence" value="ECO:0007669"/>
    <property type="project" value="UniProtKB-ARBA"/>
</dbReference>
<reference evidence="8 9" key="1">
    <citation type="journal article" date="2019" name="Int. J. Syst. Evol. Microbiol.">
        <title>The Global Catalogue of Microorganisms (GCM) 10K type strain sequencing project: providing services to taxonomists for standard genome sequencing and annotation.</title>
        <authorList>
            <consortium name="The Broad Institute Genomics Platform"/>
            <consortium name="The Broad Institute Genome Sequencing Center for Infectious Disease"/>
            <person name="Wu L."/>
            <person name="Ma J."/>
        </authorList>
    </citation>
    <scope>NUCLEOTIDE SEQUENCE [LARGE SCALE GENOMIC DNA]</scope>
    <source>
        <strain evidence="8 9">CGMCC 1.12543</strain>
    </source>
</reference>
<proteinExistence type="inferred from homology"/>
<comment type="similarity">
    <text evidence="2 6">Belongs to the zinc-containing alcohol dehydrogenase family.</text>
</comment>
<dbReference type="Gene3D" id="3.40.50.720">
    <property type="entry name" value="NAD(P)-binding Rossmann-like Domain"/>
    <property type="match status" value="1"/>
</dbReference>
<dbReference type="Proteomes" id="UP001596099">
    <property type="component" value="Unassembled WGS sequence"/>
</dbReference>
<evidence type="ECO:0000256" key="1">
    <source>
        <dbReference type="ARBA" id="ARBA00001947"/>
    </source>
</evidence>
<dbReference type="CDD" id="cd08233">
    <property type="entry name" value="butanediol_DH_like"/>
    <property type="match status" value="1"/>
</dbReference>
<dbReference type="AlphaFoldDB" id="A0ABD5RTE1"/>
<organism evidence="8 9">
    <name type="scientific">Halomarina salina</name>
    <dbReference type="NCBI Taxonomy" id="1872699"/>
    <lineage>
        <taxon>Archaea</taxon>
        <taxon>Methanobacteriati</taxon>
        <taxon>Methanobacteriota</taxon>
        <taxon>Stenosarchaea group</taxon>
        <taxon>Halobacteria</taxon>
        <taxon>Halobacteriales</taxon>
        <taxon>Natronomonadaceae</taxon>
        <taxon>Halomarina</taxon>
    </lineage>
</organism>